<dbReference type="GO" id="GO:0005797">
    <property type="term" value="C:Golgi medial cisterna"/>
    <property type="evidence" value="ECO:0007669"/>
    <property type="project" value="TreeGrafter"/>
</dbReference>
<evidence type="ECO:0000256" key="11">
    <source>
        <dbReference type="SAM" id="Phobius"/>
    </source>
</evidence>
<keyword evidence="10" id="KW-0175">Coiled coil</keyword>
<dbReference type="GO" id="GO:0048219">
    <property type="term" value="P:inter-Golgi cisterna vesicle-mediated transport"/>
    <property type="evidence" value="ECO:0007669"/>
    <property type="project" value="TreeGrafter"/>
</dbReference>
<dbReference type="EMBL" id="MU128924">
    <property type="protein sequence ID" value="KAF9518492.1"/>
    <property type="molecule type" value="Genomic_DNA"/>
</dbReference>
<evidence type="ECO:0000256" key="10">
    <source>
        <dbReference type="SAM" id="Coils"/>
    </source>
</evidence>
<evidence type="ECO:0000256" key="3">
    <source>
        <dbReference type="ARBA" id="ARBA00022448"/>
    </source>
</evidence>
<sequence>MASYDSLRRQSRTLESLLDGKLTAYSRLASSISLGHDLEAGGSVARREDIQHEVEGLLDKLRETHEEMAAMLNDPLAPPSQSTLHAVQRHRDALQDYSRDFHRAKANIQAALDKANLLSNVRNDIDAYRTARSSDADSLLAERGRIDGSHRMTDDILLQAHETRAEFGRQRSSIVGINTRMGGVINALPGINSLAQMIQTRRRRDGLIVGVTVGICTVLLLTYIWR</sequence>
<evidence type="ECO:0000313" key="12">
    <source>
        <dbReference type="EMBL" id="KAF9518492.1"/>
    </source>
</evidence>
<evidence type="ECO:0000256" key="2">
    <source>
        <dbReference type="ARBA" id="ARBA00008473"/>
    </source>
</evidence>
<dbReference type="Proteomes" id="UP000886523">
    <property type="component" value="Unassembled WGS sequence"/>
</dbReference>
<evidence type="ECO:0000256" key="8">
    <source>
        <dbReference type="ARBA" id="ARBA00023136"/>
    </source>
</evidence>
<feature type="coiled-coil region" evidence="10">
    <location>
        <begin position="47"/>
        <end position="114"/>
    </location>
</feature>
<dbReference type="PANTHER" id="PTHR21094:SF2">
    <property type="entry name" value="GOLGI SNAP RECEPTOR COMPLEX MEMBER 1"/>
    <property type="match status" value="1"/>
</dbReference>
<dbReference type="AlphaFoldDB" id="A0A9P6B6U9"/>
<evidence type="ECO:0000256" key="6">
    <source>
        <dbReference type="ARBA" id="ARBA00022989"/>
    </source>
</evidence>
<comment type="function">
    <text evidence="9">Involved in transport from the ER to the Golgi apparatus as well as in intra-Golgi transport. It belongs to a super-family of proteins called t-SNAREs or soluble NSF (N-ethylmaleimide-sensitive factor) attachment protein receptor.</text>
</comment>
<keyword evidence="4 11" id="KW-0812">Transmembrane</keyword>
<reference evidence="12" key="1">
    <citation type="journal article" date="2020" name="Nat. Commun.">
        <title>Large-scale genome sequencing of mycorrhizal fungi provides insights into the early evolution of symbiotic traits.</title>
        <authorList>
            <person name="Miyauchi S."/>
            <person name="Kiss E."/>
            <person name="Kuo A."/>
            <person name="Drula E."/>
            <person name="Kohler A."/>
            <person name="Sanchez-Garcia M."/>
            <person name="Morin E."/>
            <person name="Andreopoulos B."/>
            <person name="Barry K.W."/>
            <person name="Bonito G."/>
            <person name="Buee M."/>
            <person name="Carver A."/>
            <person name="Chen C."/>
            <person name="Cichocki N."/>
            <person name="Clum A."/>
            <person name="Culley D."/>
            <person name="Crous P.W."/>
            <person name="Fauchery L."/>
            <person name="Girlanda M."/>
            <person name="Hayes R.D."/>
            <person name="Keri Z."/>
            <person name="LaButti K."/>
            <person name="Lipzen A."/>
            <person name="Lombard V."/>
            <person name="Magnuson J."/>
            <person name="Maillard F."/>
            <person name="Murat C."/>
            <person name="Nolan M."/>
            <person name="Ohm R.A."/>
            <person name="Pangilinan J."/>
            <person name="Pereira M.F."/>
            <person name="Perotto S."/>
            <person name="Peter M."/>
            <person name="Pfister S."/>
            <person name="Riley R."/>
            <person name="Sitrit Y."/>
            <person name="Stielow J.B."/>
            <person name="Szollosi G."/>
            <person name="Zifcakova L."/>
            <person name="Stursova M."/>
            <person name="Spatafora J.W."/>
            <person name="Tedersoo L."/>
            <person name="Vaario L.M."/>
            <person name="Yamada A."/>
            <person name="Yan M."/>
            <person name="Wang P."/>
            <person name="Xu J."/>
            <person name="Bruns T."/>
            <person name="Baldrian P."/>
            <person name="Vilgalys R."/>
            <person name="Dunand C."/>
            <person name="Henrissat B."/>
            <person name="Grigoriev I.V."/>
            <person name="Hibbett D."/>
            <person name="Nagy L.G."/>
            <person name="Martin F.M."/>
        </authorList>
    </citation>
    <scope>NUCLEOTIDE SEQUENCE</scope>
    <source>
        <strain evidence="12">UP504</strain>
    </source>
</reference>
<dbReference type="GO" id="GO:0000139">
    <property type="term" value="C:Golgi membrane"/>
    <property type="evidence" value="ECO:0007669"/>
    <property type="project" value="UniProtKB-SubCell"/>
</dbReference>
<keyword evidence="8 9" id="KW-0472">Membrane</keyword>
<evidence type="ECO:0000256" key="4">
    <source>
        <dbReference type="ARBA" id="ARBA00022692"/>
    </source>
</evidence>
<proteinExistence type="inferred from homology"/>
<feature type="transmembrane region" description="Helical" evidence="11">
    <location>
        <begin position="206"/>
        <end position="225"/>
    </location>
</feature>
<dbReference type="PIRSF" id="PIRSF027109">
    <property type="entry name" value="Golgi_SNARE"/>
    <property type="match status" value="1"/>
</dbReference>
<dbReference type="InterPro" id="IPR023601">
    <property type="entry name" value="Golgi_SNAP_su1"/>
</dbReference>
<gene>
    <name evidence="12" type="ORF">BS47DRAFT_1338166</name>
</gene>
<protein>
    <recommendedName>
        <fullName evidence="9">Golgi SNAP receptor complex member 1</fullName>
    </recommendedName>
</protein>
<comment type="caution">
    <text evidence="12">The sequence shown here is derived from an EMBL/GenBank/DDBJ whole genome shotgun (WGS) entry which is preliminary data.</text>
</comment>
<comment type="subunit">
    <text evidence="9">Component of several multiprotein Golgi SNARE complexes.</text>
</comment>
<dbReference type="PANTHER" id="PTHR21094">
    <property type="entry name" value="GOS-28 SNARE- RELATED"/>
    <property type="match status" value="1"/>
</dbReference>
<dbReference type="GO" id="GO:0005484">
    <property type="term" value="F:SNAP receptor activity"/>
    <property type="evidence" value="ECO:0007669"/>
    <property type="project" value="TreeGrafter"/>
</dbReference>
<evidence type="ECO:0000313" key="13">
    <source>
        <dbReference type="Proteomes" id="UP000886523"/>
    </source>
</evidence>
<dbReference type="GO" id="GO:0005801">
    <property type="term" value="C:cis-Golgi network"/>
    <property type="evidence" value="ECO:0007669"/>
    <property type="project" value="InterPro"/>
</dbReference>
<keyword evidence="5 9" id="KW-0653">Protein transport</keyword>
<dbReference type="GO" id="GO:0015031">
    <property type="term" value="P:protein transport"/>
    <property type="evidence" value="ECO:0007669"/>
    <property type="project" value="UniProtKB-KW"/>
</dbReference>
<keyword evidence="3 9" id="KW-0813">Transport</keyword>
<evidence type="ECO:0000256" key="1">
    <source>
        <dbReference type="ARBA" id="ARBA00004409"/>
    </source>
</evidence>
<name>A0A9P6B6U9_9AGAM</name>
<keyword evidence="6 11" id="KW-1133">Transmembrane helix</keyword>
<dbReference type="GO" id="GO:0006888">
    <property type="term" value="P:endoplasmic reticulum to Golgi vesicle-mediated transport"/>
    <property type="evidence" value="ECO:0007669"/>
    <property type="project" value="InterPro"/>
</dbReference>
<evidence type="ECO:0000256" key="9">
    <source>
        <dbReference type="PIRNR" id="PIRNR027109"/>
    </source>
</evidence>
<comment type="subcellular location">
    <subcellularLocation>
        <location evidence="1">Golgi apparatus membrane</location>
        <topology evidence="1">Single-pass type IV membrane protein</topology>
    </subcellularLocation>
</comment>
<evidence type="ECO:0000256" key="7">
    <source>
        <dbReference type="ARBA" id="ARBA00023034"/>
    </source>
</evidence>
<dbReference type="Pfam" id="PF12352">
    <property type="entry name" value="V-SNARE_C"/>
    <property type="match status" value="1"/>
</dbReference>
<keyword evidence="13" id="KW-1185">Reference proteome</keyword>
<dbReference type="OrthoDB" id="422156at2759"/>
<dbReference type="GO" id="GO:0031201">
    <property type="term" value="C:SNARE complex"/>
    <property type="evidence" value="ECO:0007669"/>
    <property type="project" value="TreeGrafter"/>
</dbReference>
<keyword evidence="7 9" id="KW-0333">Golgi apparatus</keyword>
<evidence type="ECO:0000256" key="5">
    <source>
        <dbReference type="ARBA" id="ARBA00022927"/>
    </source>
</evidence>
<organism evidence="12 13">
    <name type="scientific">Hydnum rufescens UP504</name>
    <dbReference type="NCBI Taxonomy" id="1448309"/>
    <lineage>
        <taxon>Eukaryota</taxon>
        <taxon>Fungi</taxon>
        <taxon>Dikarya</taxon>
        <taxon>Basidiomycota</taxon>
        <taxon>Agaricomycotina</taxon>
        <taxon>Agaricomycetes</taxon>
        <taxon>Cantharellales</taxon>
        <taxon>Hydnaceae</taxon>
        <taxon>Hydnum</taxon>
    </lineage>
</organism>
<accession>A0A9P6B6U9</accession>
<keyword evidence="9" id="KW-0931">ER-Golgi transport</keyword>
<comment type="similarity">
    <text evidence="2 9">Belongs to the GOSR1 family.</text>
</comment>
<dbReference type="GO" id="GO:0006906">
    <property type="term" value="P:vesicle fusion"/>
    <property type="evidence" value="ECO:0007669"/>
    <property type="project" value="TreeGrafter"/>
</dbReference>